<proteinExistence type="predicted"/>
<organism evidence="2 3">
    <name type="scientific">Cellulophaga algicola (strain DSM 14237 / IC166 / ACAM 630)</name>
    <dbReference type="NCBI Taxonomy" id="688270"/>
    <lineage>
        <taxon>Bacteria</taxon>
        <taxon>Pseudomonadati</taxon>
        <taxon>Bacteroidota</taxon>
        <taxon>Flavobacteriia</taxon>
        <taxon>Flavobacteriales</taxon>
        <taxon>Flavobacteriaceae</taxon>
        <taxon>Cellulophaga</taxon>
    </lineage>
</organism>
<name>E6X407_CELAD</name>
<reference evidence="2 3" key="1">
    <citation type="journal article" date="2010" name="Stand. Genomic Sci.">
        <title>Complete genome sequence of Cellulophaga algicola type strain (IC166).</title>
        <authorList>
            <person name="Abt B."/>
            <person name="Lu M."/>
            <person name="Misra M."/>
            <person name="Han C."/>
            <person name="Nolan M."/>
            <person name="Lucas S."/>
            <person name="Hammon N."/>
            <person name="Deshpande S."/>
            <person name="Cheng J.F."/>
            <person name="Tapia R."/>
            <person name="Goodwin L."/>
            <person name="Pitluck S."/>
            <person name="Liolios K."/>
            <person name="Pagani I."/>
            <person name="Ivanova N."/>
            <person name="Mavromatis K."/>
            <person name="Ovchinikova G."/>
            <person name="Pati A."/>
            <person name="Chen A."/>
            <person name="Palaniappan K."/>
            <person name="Land M."/>
            <person name="Hauser L."/>
            <person name="Chang Y.J."/>
            <person name="Jeffries C.D."/>
            <person name="Detter J.C."/>
            <person name="Brambilla E."/>
            <person name="Rohde M."/>
            <person name="Tindall B.J."/>
            <person name="Goker M."/>
            <person name="Woyke T."/>
            <person name="Bristow J."/>
            <person name="Eisen J.A."/>
            <person name="Markowitz V."/>
            <person name="Hugenholtz P."/>
            <person name="Kyrpides N.C."/>
            <person name="Klenk H.P."/>
            <person name="Lapidus A."/>
        </authorList>
    </citation>
    <scope>NUCLEOTIDE SEQUENCE [LARGE SCALE GENOMIC DNA]</scope>
    <source>
        <strain evidence="3">DSM 14237 / IC166 / ACAM 630</strain>
    </source>
</reference>
<dbReference type="EMBL" id="CP002453">
    <property type="protein sequence ID" value="ADV49332.1"/>
    <property type="molecule type" value="Genomic_DNA"/>
</dbReference>
<dbReference type="OrthoDB" id="959017at2"/>
<dbReference type="STRING" id="688270.Celal_2036"/>
<dbReference type="Proteomes" id="UP000008634">
    <property type="component" value="Chromosome"/>
</dbReference>
<dbReference type="HOGENOM" id="CLU_069558_0_0_10"/>
<protein>
    <submittedName>
        <fullName evidence="2">Outer membrane insertion C-terminal signal protein</fullName>
    </submittedName>
</protein>
<dbReference type="InterPro" id="IPR025665">
    <property type="entry name" value="Beta-barrel_OMP_2"/>
</dbReference>
<sequence length="229" mass="26389">MEKHFLIALFFLPLLLSSQVDTESSSADANYLEDQFYLGVNYNFMLKKPDDVFKRNFSYGLQIGFIKDLPLNDSRTIALGLGLGYAVNSYYSNLIVTNENDVISYYAESDASLYDRSKFELHSIELPFELRWRNSSPTKYKFLRIYSGVKFAYNFSARSKLVTSTERLGFSNPDLERLQYGLTLNLGYNTFNLHLYYSLSDFLKKDTQLDTGEAIAINSLRVGLIFYIL</sequence>
<evidence type="ECO:0000313" key="3">
    <source>
        <dbReference type="Proteomes" id="UP000008634"/>
    </source>
</evidence>
<dbReference type="Pfam" id="PF13568">
    <property type="entry name" value="OMP_b-brl_2"/>
    <property type="match status" value="1"/>
</dbReference>
<evidence type="ECO:0000313" key="2">
    <source>
        <dbReference type="EMBL" id="ADV49332.1"/>
    </source>
</evidence>
<evidence type="ECO:0000259" key="1">
    <source>
        <dbReference type="Pfam" id="PF13568"/>
    </source>
</evidence>
<dbReference type="eggNOG" id="ENOG502ZCAE">
    <property type="taxonomic scope" value="Bacteria"/>
</dbReference>
<dbReference type="RefSeq" id="WP_013550808.1">
    <property type="nucleotide sequence ID" value="NC_014934.1"/>
</dbReference>
<accession>E6X407</accession>
<gene>
    <name evidence="2" type="ordered locus">Celal_2036</name>
</gene>
<dbReference type="AlphaFoldDB" id="E6X407"/>
<feature type="domain" description="Outer membrane protein beta-barrel" evidence="1">
    <location>
        <begin position="24"/>
        <end position="203"/>
    </location>
</feature>
<keyword evidence="3" id="KW-1185">Reference proteome</keyword>
<dbReference type="KEGG" id="cao:Celal_2036"/>